<dbReference type="InterPro" id="IPR035897">
    <property type="entry name" value="Toll_tir_struct_dom_sf"/>
</dbReference>
<keyword evidence="4" id="KW-1185">Reference proteome</keyword>
<dbReference type="SUPFAM" id="SSF56436">
    <property type="entry name" value="C-type lectin-like"/>
    <property type="match status" value="1"/>
</dbReference>
<dbReference type="PROSITE" id="PS51534">
    <property type="entry name" value="SEFIR"/>
    <property type="match status" value="1"/>
</dbReference>
<dbReference type="Proteomes" id="UP001057498">
    <property type="component" value="Chromosome"/>
</dbReference>
<name>A0ABN6PMB9_9BURK</name>
<protein>
    <recommendedName>
        <fullName evidence="2">SEFIR domain-containing protein</fullName>
    </recommendedName>
</protein>
<evidence type="ECO:0000259" key="2">
    <source>
        <dbReference type="PROSITE" id="PS51534"/>
    </source>
</evidence>
<evidence type="ECO:0000256" key="1">
    <source>
        <dbReference type="SAM" id="MobiDB-lite"/>
    </source>
</evidence>
<organism evidence="3 4">
    <name type="scientific">Sphaerotilus microaerophilus</name>
    <dbReference type="NCBI Taxonomy" id="2914710"/>
    <lineage>
        <taxon>Bacteria</taxon>
        <taxon>Pseudomonadati</taxon>
        <taxon>Pseudomonadota</taxon>
        <taxon>Betaproteobacteria</taxon>
        <taxon>Burkholderiales</taxon>
        <taxon>Sphaerotilaceae</taxon>
        <taxon>Sphaerotilus</taxon>
    </lineage>
</organism>
<reference evidence="3" key="1">
    <citation type="submission" date="2022-04" db="EMBL/GenBank/DDBJ databases">
        <title>Whole genome sequence of Sphaerotilus sp. FB-5.</title>
        <authorList>
            <person name="Takeda M."/>
            <person name="Narihara S."/>
            <person name="Akimoto M."/>
            <person name="Akimoto R."/>
            <person name="Nishiyashiki S."/>
            <person name="Murakami T."/>
        </authorList>
    </citation>
    <scope>NUCLEOTIDE SEQUENCE</scope>
    <source>
        <strain evidence="3">FB-5</strain>
    </source>
</reference>
<dbReference type="InterPro" id="IPR051043">
    <property type="entry name" value="Sulfatase_Mod_Factor_Kinase"/>
</dbReference>
<dbReference type="Pfam" id="PF13676">
    <property type="entry name" value="TIR_2"/>
    <property type="match status" value="1"/>
</dbReference>
<evidence type="ECO:0000313" key="4">
    <source>
        <dbReference type="Proteomes" id="UP001057498"/>
    </source>
</evidence>
<dbReference type="InterPro" id="IPR042095">
    <property type="entry name" value="SUMF_sf"/>
</dbReference>
<feature type="domain" description="SEFIR" evidence="2">
    <location>
        <begin position="14"/>
        <end position="154"/>
    </location>
</feature>
<accession>A0ABN6PMB9</accession>
<dbReference type="InterPro" id="IPR000157">
    <property type="entry name" value="TIR_dom"/>
</dbReference>
<proteinExistence type="predicted"/>
<dbReference type="InterPro" id="IPR049052">
    <property type="entry name" value="nSTAND1"/>
</dbReference>
<dbReference type="EMBL" id="AP025730">
    <property type="protein sequence ID" value="BDI04975.1"/>
    <property type="molecule type" value="Genomic_DNA"/>
</dbReference>
<evidence type="ECO:0000313" key="3">
    <source>
        <dbReference type="EMBL" id="BDI04975.1"/>
    </source>
</evidence>
<dbReference type="RefSeq" id="WP_251973055.1">
    <property type="nucleotide sequence ID" value="NZ_AP025730.1"/>
</dbReference>
<dbReference type="Pfam" id="PF20703">
    <property type="entry name" value="nSTAND1"/>
    <property type="match status" value="1"/>
</dbReference>
<gene>
    <name evidence="3" type="ORF">CATMQ487_19450</name>
</gene>
<dbReference type="PANTHER" id="PTHR23150:SF19">
    <property type="entry name" value="FORMYLGLYCINE-GENERATING ENZYME"/>
    <property type="match status" value="1"/>
</dbReference>
<dbReference type="SUPFAM" id="SSF52540">
    <property type="entry name" value="P-loop containing nucleoside triphosphate hydrolases"/>
    <property type="match status" value="1"/>
</dbReference>
<dbReference type="Gene3D" id="3.90.1580.10">
    <property type="entry name" value="paralog of FGE (formylglycine-generating enzyme)"/>
    <property type="match status" value="1"/>
</dbReference>
<sequence length="916" mass="102479">MATMHAEESGEARSARVFISYAQESEDHSAWVLALADRLRAHGIDAWIDQFEQGFVSAGWRTWMTEQIRQAHHVLVVCTEEYEKRFEGNAPAYVGRGVRWESQHITQALYDAKFVNDRRFIPVLRLGADAPFVPFPLKDYTSYRLDDDSGYDALYRLLTDQPATPARPLGVQRKLPPLPRPGSAQPAPKPADIRNPYPGLAAFRPEDSEFFFGREDDTARVVEKLRAERFVSLCGGSGTGKSSLAAAGVDPALRTSNPGLTYLRFKPQGQPLRQLAEALDRALPEERGSLFGPRVSRLEQWLLTDPAKALEGLGKPVLLLADQFEELFTQTDTAQADAFRPVFEALGQVPDVLRLLTLRSEFMGRLADWLPEGDFARSLVHLQPITQPERLRRLIRDPAERCGVAVERDVEESLVTAASTARGALPLVALTLHRLFDQRDPGLGLTLKAYRSFGELAGVVQSAAARIDEALNADPALAAACDRLFGALATVIDEVPARRTAPVAPLRADPAIGPLVEALRAQGFLADPDDAHVELAHESLLWHWPRLADWCRRYGDQLALRRQAEQAARDWERSGRLPALRWTWEREKPAVEALLALAHRSPQTDPAFTDPGIHAWRALEADLPEPLRSFLAPEPLRLLEELKTDACPHQRREEIGLRLNQMGDPRRGVGLTSKGLPDIEWIDVPAGRVTLNTRPPMAFDVEPFRMARYPVTWAQYDAFLKAEDGFCNPAWWSDLALPEDLEDAQQAGERRWGFDSHPAINVSWFDAMAYGRWLGSRLGLPVRLPTEWEWQWAASSPEGWTYPWGNDWQELRANINKSGIGRTTAVGMYPLGRAGLDGRGGDDLSGNVWEWCLNEYDEPQNTGPAGEARRVLRGGSWNDPTEYCRASFRHWDTPDGRFNDFGFRLVVSCPIPGAEP</sequence>
<dbReference type="Pfam" id="PF03781">
    <property type="entry name" value="FGE-sulfatase"/>
    <property type="match status" value="1"/>
</dbReference>
<dbReference type="InterPro" id="IPR027417">
    <property type="entry name" value="P-loop_NTPase"/>
</dbReference>
<dbReference type="Gene3D" id="3.40.50.10140">
    <property type="entry name" value="Toll/interleukin-1 receptor homology (TIR) domain"/>
    <property type="match status" value="1"/>
</dbReference>
<feature type="region of interest" description="Disordered" evidence="1">
    <location>
        <begin position="165"/>
        <end position="194"/>
    </location>
</feature>
<dbReference type="InterPro" id="IPR016187">
    <property type="entry name" value="CTDL_fold"/>
</dbReference>
<dbReference type="SUPFAM" id="SSF52200">
    <property type="entry name" value="Toll/Interleukin receptor TIR domain"/>
    <property type="match status" value="1"/>
</dbReference>
<dbReference type="Gene3D" id="3.40.50.300">
    <property type="entry name" value="P-loop containing nucleotide triphosphate hydrolases"/>
    <property type="match status" value="1"/>
</dbReference>
<dbReference type="InterPro" id="IPR013568">
    <property type="entry name" value="SEFIR_dom"/>
</dbReference>
<dbReference type="PANTHER" id="PTHR23150">
    <property type="entry name" value="SULFATASE MODIFYING FACTOR 1, 2"/>
    <property type="match status" value="1"/>
</dbReference>
<dbReference type="InterPro" id="IPR005532">
    <property type="entry name" value="SUMF_dom"/>
</dbReference>